<protein>
    <recommendedName>
        <fullName evidence="1">Mutator-like transposase domain-containing protein</fullName>
    </recommendedName>
</protein>
<dbReference type="EMBL" id="CARXXK010001081">
    <property type="protein sequence ID" value="CAI6372822.1"/>
    <property type="molecule type" value="Genomic_DNA"/>
</dbReference>
<sequence>MEYQSEIIQGLQSILYFKCKMCNIVSKLYTANISNIQSISVNKSVVNACQAIGIGHTQLNEFTAFLELPSLSCSSYVKTQASIAEIVHDTAWEEMKKAGEEEKRIALDCGDIDVDGIPMITSSCGWTKVQTEL</sequence>
<gene>
    <name evidence="2" type="ORF">MEUPH1_LOCUS26643</name>
</gene>
<evidence type="ECO:0000313" key="2">
    <source>
        <dbReference type="EMBL" id="CAI6372822.1"/>
    </source>
</evidence>
<feature type="domain" description="Mutator-like transposase" evidence="1">
    <location>
        <begin position="2"/>
        <end position="124"/>
    </location>
</feature>
<dbReference type="InterPro" id="IPR049012">
    <property type="entry name" value="Mutator_transp_dom"/>
</dbReference>
<accession>A0AAV0XZE3</accession>
<keyword evidence="3" id="KW-1185">Reference proteome</keyword>
<dbReference type="Proteomes" id="UP001160148">
    <property type="component" value="Unassembled WGS sequence"/>
</dbReference>
<evidence type="ECO:0000313" key="3">
    <source>
        <dbReference type="Proteomes" id="UP001160148"/>
    </source>
</evidence>
<comment type="caution">
    <text evidence="2">The sequence shown here is derived from an EMBL/GenBank/DDBJ whole genome shotgun (WGS) entry which is preliminary data.</text>
</comment>
<organism evidence="2 3">
    <name type="scientific">Macrosiphum euphorbiae</name>
    <name type="common">potato aphid</name>
    <dbReference type="NCBI Taxonomy" id="13131"/>
    <lineage>
        <taxon>Eukaryota</taxon>
        <taxon>Metazoa</taxon>
        <taxon>Ecdysozoa</taxon>
        <taxon>Arthropoda</taxon>
        <taxon>Hexapoda</taxon>
        <taxon>Insecta</taxon>
        <taxon>Pterygota</taxon>
        <taxon>Neoptera</taxon>
        <taxon>Paraneoptera</taxon>
        <taxon>Hemiptera</taxon>
        <taxon>Sternorrhyncha</taxon>
        <taxon>Aphidomorpha</taxon>
        <taxon>Aphidoidea</taxon>
        <taxon>Aphididae</taxon>
        <taxon>Macrosiphini</taxon>
        <taxon>Macrosiphum</taxon>
    </lineage>
</organism>
<dbReference type="Pfam" id="PF20700">
    <property type="entry name" value="Mutator"/>
    <property type="match status" value="1"/>
</dbReference>
<proteinExistence type="predicted"/>
<dbReference type="AlphaFoldDB" id="A0AAV0XZE3"/>
<name>A0AAV0XZE3_9HEMI</name>
<reference evidence="2 3" key="1">
    <citation type="submission" date="2023-01" db="EMBL/GenBank/DDBJ databases">
        <authorList>
            <person name="Whitehead M."/>
        </authorList>
    </citation>
    <scope>NUCLEOTIDE SEQUENCE [LARGE SCALE GENOMIC DNA]</scope>
</reference>
<evidence type="ECO:0000259" key="1">
    <source>
        <dbReference type="Pfam" id="PF20700"/>
    </source>
</evidence>